<dbReference type="PANTHER" id="PTHR21037">
    <property type="entry name" value="39S RIBOSOMAL PROTEIN L14, MITOCHONDRIAL"/>
    <property type="match status" value="1"/>
</dbReference>
<reference evidence="2" key="1">
    <citation type="submission" date="2020-05" db="EMBL/GenBank/DDBJ databases">
        <authorList>
            <person name="Chiriac C."/>
            <person name="Salcher M."/>
            <person name="Ghai R."/>
            <person name="Kavagutti S V."/>
        </authorList>
    </citation>
    <scope>NUCLEOTIDE SEQUENCE</scope>
</reference>
<dbReference type="PANTHER" id="PTHR21037:SF2">
    <property type="entry name" value="SIMILAR TO NOVEL PROTEIN"/>
    <property type="match status" value="1"/>
</dbReference>
<dbReference type="EMBL" id="CAEZYY010000023">
    <property type="protein sequence ID" value="CAB4760897.1"/>
    <property type="molecule type" value="Genomic_DNA"/>
</dbReference>
<gene>
    <name evidence="1" type="ORF">UFOPK2602_01527</name>
    <name evidence="2" type="ORF">UFOPK2806_01652</name>
    <name evidence="3" type="ORF">UFOPK3417_01600</name>
    <name evidence="4" type="ORF">UFOPK4306_01073</name>
</gene>
<dbReference type="EMBL" id="CAFBLR010000186">
    <property type="protein sequence ID" value="CAB4883449.1"/>
    <property type="molecule type" value="Genomic_DNA"/>
</dbReference>
<protein>
    <submittedName>
        <fullName evidence="2">Unannotated protein</fullName>
    </submittedName>
</protein>
<dbReference type="Pfam" id="PF17653">
    <property type="entry name" value="DUF5522"/>
    <property type="match status" value="1"/>
</dbReference>
<dbReference type="AlphaFoldDB" id="A0A6J6UQY1"/>
<sequence length="76" mass="8584">MDAPLADRPLGLPHAKRLAPSHPQYERIIVLHSEAMERGEPGYRDPSSGLYVFTARFHVERGYCCDSGCRHCPYVV</sequence>
<name>A0A6J6UQY1_9ZZZZ</name>
<proteinExistence type="predicted"/>
<dbReference type="EMBL" id="CAEZXX010000112">
    <property type="protein sequence ID" value="CAB4717864.1"/>
    <property type="molecule type" value="Genomic_DNA"/>
</dbReference>
<evidence type="ECO:0000313" key="2">
    <source>
        <dbReference type="EMBL" id="CAB4760897.1"/>
    </source>
</evidence>
<evidence type="ECO:0000313" key="4">
    <source>
        <dbReference type="EMBL" id="CAB5061590.1"/>
    </source>
</evidence>
<accession>A0A6J6UQY1</accession>
<dbReference type="InterPro" id="IPR040807">
    <property type="entry name" value="DUF5522"/>
</dbReference>
<evidence type="ECO:0000313" key="1">
    <source>
        <dbReference type="EMBL" id="CAB4717864.1"/>
    </source>
</evidence>
<evidence type="ECO:0000313" key="3">
    <source>
        <dbReference type="EMBL" id="CAB4883449.1"/>
    </source>
</evidence>
<dbReference type="EMBL" id="CAFBQP010000035">
    <property type="protein sequence ID" value="CAB5061590.1"/>
    <property type="molecule type" value="Genomic_DNA"/>
</dbReference>
<organism evidence="2">
    <name type="scientific">freshwater metagenome</name>
    <dbReference type="NCBI Taxonomy" id="449393"/>
    <lineage>
        <taxon>unclassified sequences</taxon>
        <taxon>metagenomes</taxon>
        <taxon>ecological metagenomes</taxon>
    </lineage>
</organism>